<feature type="domain" description="Outer membrane protein beta-barrel" evidence="2">
    <location>
        <begin position="130"/>
        <end position="252"/>
    </location>
</feature>
<proteinExistence type="predicted"/>
<protein>
    <recommendedName>
        <fullName evidence="2">Outer membrane protein beta-barrel domain-containing protein</fullName>
    </recommendedName>
</protein>
<dbReference type="InterPro" id="IPR025665">
    <property type="entry name" value="Beta-barrel_OMP_2"/>
</dbReference>
<dbReference type="STRING" id="561061.SAMN05660862_2493"/>
<accession>A0A1X7K320</accession>
<feature type="chain" id="PRO_5012417297" description="Outer membrane protein beta-barrel domain-containing protein" evidence="1">
    <location>
        <begin position="26"/>
        <end position="276"/>
    </location>
</feature>
<evidence type="ECO:0000259" key="2">
    <source>
        <dbReference type="Pfam" id="PF13568"/>
    </source>
</evidence>
<dbReference type="AlphaFoldDB" id="A0A1X7K320"/>
<evidence type="ECO:0000313" key="4">
    <source>
        <dbReference type="Proteomes" id="UP000192980"/>
    </source>
</evidence>
<dbReference type="Proteomes" id="UP000192980">
    <property type="component" value="Unassembled WGS sequence"/>
</dbReference>
<dbReference type="RefSeq" id="WP_144036563.1">
    <property type="nucleotide sequence ID" value="NZ_FXAU01000004.1"/>
</dbReference>
<keyword evidence="1" id="KW-0732">Signal</keyword>
<evidence type="ECO:0000313" key="3">
    <source>
        <dbReference type="EMBL" id="SMG35200.1"/>
    </source>
</evidence>
<feature type="signal peptide" evidence="1">
    <location>
        <begin position="1"/>
        <end position="25"/>
    </location>
</feature>
<reference evidence="3 4" key="1">
    <citation type="submission" date="2017-04" db="EMBL/GenBank/DDBJ databases">
        <authorList>
            <person name="Afonso C.L."/>
            <person name="Miller P.J."/>
            <person name="Scott M.A."/>
            <person name="Spackman E."/>
            <person name="Goraichik I."/>
            <person name="Dimitrov K.M."/>
            <person name="Suarez D.L."/>
            <person name="Swayne D.E."/>
        </authorList>
    </citation>
    <scope>NUCLEOTIDE SEQUENCE [LARGE SCALE GENOMIC DNA]</scope>
    <source>
        <strain evidence="3 4">DSM 22418</strain>
    </source>
</reference>
<keyword evidence="4" id="KW-1185">Reference proteome</keyword>
<sequence>MKISHKHIALPLMALTMLYTGRAIAQEENKTTTVITTTTKTDSVKSEEKQVKINVSVGKQDYDDRGKEIKYPRIFGGLTFTRIDWGFSRLIDNGSFTLSDENKFLEYGKASNFGFDVAQFGVRTGDATKVYISTGFEWNYIRLKKNVVLDPDATPLAYTESDIAYKKNILTSTYLRVPLTFEWRSRKNHKGDRAKIAVGAMTGVLLKGSQRLKSSEMGKQGFRDNYNLASFQYGAFARVGFGSMALFTKYYFNDMFENSPDQKNLNNLTFGLTLGF</sequence>
<evidence type="ECO:0000256" key="1">
    <source>
        <dbReference type="SAM" id="SignalP"/>
    </source>
</evidence>
<dbReference type="EMBL" id="FXAU01000004">
    <property type="protein sequence ID" value="SMG35200.1"/>
    <property type="molecule type" value="Genomic_DNA"/>
</dbReference>
<organism evidence="3 4">
    <name type="scientific">Sphingobacterium psychroaquaticum</name>
    <dbReference type="NCBI Taxonomy" id="561061"/>
    <lineage>
        <taxon>Bacteria</taxon>
        <taxon>Pseudomonadati</taxon>
        <taxon>Bacteroidota</taxon>
        <taxon>Sphingobacteriia</taxon>
        <taxon>Sphingobacteriales</taxon>
        <taxon>Sphingobacteriaceae</taxon>
        <taxon>Sphingobacterium</taxon>
    </lineage>
</organism>
<gene>
    <name evidence="3" type="ORF">SAMN05660862_2493</name>
</gene>
<dbReference type="Pfam" id="PF13568">
    <property type="entry name" value="OMP_b-brl_2"/>
    <property type="match status" value="1"/>
</dbReference>
<name>A0A1X7K320_9SPHI</name>